<reference evidence="1 2" key="1">
    <citation type="submission" date="2016-08" db="EMBL/GenBank/DDBJ databases">
        <title>Genome of Bacillus solimangrovi GH2-4.</title>
        <authorList>
            <person name="Lim S."/>
            <person name="Kim B.-C."/>
        </authorList>
    </citation>
    <scope>NUCLEOTIDE SEQUENCE [LARGE SCALE GENOMIC DNA]</scope>
    <source>
        <strain evidence="1 2">GH2-4</strain>
    </source>
</reference>
<accession>A0A1E5LFL2</accession>
<name>A0A1E5LFL2_9BACI</name>
<gene>
    <name evidence="1" type="ORF">BFG57_14470</name>
</gene>
<dbReference type="RefSeq" id="WP_069717056.1">
    <property type="nucleotide sequence ID" value="NZ_MJEH01000021.1"/>
</dbReference>
<proteinExistence type="predicted"/>
<keyword evidence="2" id="KW-1185">Reference proteome</keyword>
<dbReference type="InterPro" id="IPR024562">
    <property type="entry name" value="YqhG"/>
</dbReference>
<dbReference type="OrthoDB" id="2433584at2"/>
<evidence type="ECO:0008006" key="3">
    <source>
        <dbReference type="Google" id="ProtNLM"/>
    </source>
</evidence>
<organism evidence="1 2">
    <name type="scientific">Bacillus solimangrovi</name>
    <dbReference type="NCBI Taxonomy" id="1305675"/>
    <lineage>
        <taxon>Bacteria</taxon>
        <taxon>Bacillati</taxon>
        <taxon>Bacillota</taxon>
        <taxon>Bacilli</taxon>
        <taxon>Bacillales</taxon>
        <taxon>Bacillaceae</taxon>
        <taxon>Bacillus</taxon>
    </lineage>
</organism>
<evidence type="ECO:0000313" key="1">
    <source>
        <dbReference type="EMBL" id="OEH92878.1"/>
    </source>
</evidence>
<evidence type="ECO:0000313" key="2">
    <source>
        <dbReference type="Proteomes" id="UP000095209"/>
    </source>
</evidence>
<protein>
    <recommendedName>
        <fullName evidence="3">YqhG</fullName>
    </recommendedName>
</protein>
<dbReference type="STRING" id="1305675.BFG57_14470"/>
<comment type="caution">
    <text evidence="1">The sequence shown here is derived from an EMBL/GenBank/DDBJ whole genome shotgun (WGS) entry which is preliminary data.</text>
</comment>
<dbReference type="EMBL" id="MJEH01000021">
    <property type="protein sequence ID" value="OEH92878.1"/>
    <property type="molecule type" value="Genomic_DNA"/>
</dbReference>
<dbReference type="AlphaFoldDB" id="A0A1E5LFL2"/>
<dbReference type="Proteomes" id="UP000095209">
    <property type="component" value="Unassembled WGS sequence"/>
</dbReference>
<sequence>MQQVEIHHFLKRYFTSTNCNILNQTPGMLQVQLTIEMDKLLMNRPFYWHYLEKTGGTPNPMQLTLITDQTNSNEYKGEVIHFGSPRLHQIFRSVQTLGGHIRLFEDFIPTNGTAPLQPWLGINVKISYEANQKKDEIISLGLNLIHGAVFTNFQELLSSLPLTPVIPDYCFTLSPLITVNSGLKRVERFIENHINRQDHSWATDATNIMNEHLSLLDAFYEDVEEKPESYYSEQAGIKEMYEPIIRVNIVNGGLFYLSQQTLVN</sequence>
<dbReference type="Pfam" id="PF11079">
    <property type="entry name" value="YqhG"/>
    <property type="match status" value="1"/>
</dbReference>